<dbReference type="InterPro" id="IPR029063">
    <property type="entry name" value="SAM-dependent_MTases_sf"/>
</dbReference>
<protein>
    <submittedName>
        <fullName evidence="2">Methyltransferase domain-containing protein</fullName>
    </submittedName>
</protein>
<organism evidence="2 3">
    <name type="scientific">Actinacidiphila glaucinigra</name>
    <dbReference type="NCBI Taxonomy" id="235986"/>
    <lineage>
        <taxon>Bacteria</taxon>
        <taxon>Bacillati</taxon>
        <taxon>Actinomycetota</taxon>
        <taxon>Actinomycetes</taxon>
        <taxon>Kitasatosporales</taxon>
        <taxon>Streptomycetaceae</taxon>
        <taxon>Actinacidiphila</taxon>
    </lineage>
</organism>
<dbReference type="GO" id="GO:0008168">
    <property type="term" value="F:methyltransferase activity"/>
    <property type="evidence" value="ECO:0007669"/>
    <property type="project" value="UniProtKB-KW"/>
</dbReference>
<dbReference type="Proteomes" id="UP000198280">
    <property type="component" value="Unassembled WGS sequence"/>
</dbReference>
<reference evidence="2 3" key="1">
    <citation type="submission" date="2017-06" db="EMBL/GenBank/DDBJ databases">
        <authorList>
            <person name="Kim H.J."/>
            <person name="Triplett B.A."/>
        </authorList>
    </citation>
    <scope>NUCLEOTIDE SEQUENCE [LARGE SCALE GENOMIC DNA]</scope>
    <source>
        <strain evidence="2 3">CGMCC 4.1858</strain>
    </source>
</reference>
<keyword evidence="2" id="KW-0489">Methyltransferase</keyword>
<dbReference type="GO" id="GO:0032259">
    <property type="term" value="P:methylation"/>
    <property type="evidence" value="ECO:0007669"/>
    <property type="project" value="UniProtKB-KW"/>
</dbReference>
<feature type="domain" description="Methyltransferase" evidence="1">
    <location>
        <begin position="52"/>
        <end position="138"/>
    </location>
</feature>
<dbReference type="EMBL" id="FZOF01000003">
    <property type="protein sequence ID" value="SNS09001.1"/>
    <property type="molecule type" value="Genomic_DNA"/>
</dbReference>
<dbReference type="SUPFAM" id="SSF53335">
    <property type="entry name" value="S-adenosyl-L-methionine-dependent methyltransferases"/>
    <property type="match status" value="1"/>
</dbReference>
<accession>A0A239BNP0</accession>
<keyword evidence="2" id="KW-0808">Transferase</keyword>
<evidence type="ECO:0000259" key="1">
    <source>
        <dbReference type="Pfam" id="PF13649"/>
    </source>
</evidence>
<sequence length="240" mass="25228">MDVTGTNLQAWEGFWRDAPGGPGSVLWDAGAEVTAAAHLSFFEAHFDPSLPVVDLGCGNGTQTRFLAKRYGRAVGVDLAAAAIGHARHQDPGGVAEYRQLDAADPEAVRRLAEELGEVNVYMRGVLHQCRPEERAPLVEGIAVLTGGRGRVFADELAASAKDALMGLAQRPDGPPAKLAAIFAHGIAPAEMPDAAVPELFRAAGMEVLARGEVALVTTERRADGSWFEVPTNWLVAGGAG</sequence>
<proteinExistence type="predicted"/>
<dbReference type="RefSeq" id="WP_089222775.1">
    <property type="nucleotide sequence ID" value="NZ_FZOF01000003.1"/>
</dbReference>
<dbReference type="Gene3D" id="3.40.50.150">
    <property type="entry name" value="Vaccinia Virus protein VP39"/>
    <property type="match status" value="1"/>
</dbReference>
<evidence type="ECO:0000313" key="3">
    <source>
        <dbReference type="Proteomes" id="UP000198280"/>
    </source>
</evidence>
<dbReference type="CDD" id="cd02440">
    <property type="entry name" value="AdoMet_MTases"/>
    <property type="match status" value="1"/>
</dbReference>
<evidence type="ECO:0000313" key="2">
    <source>
        <dbReference type="EMBL" id="SNS09001.1"/>
    </source>
</evidence>
<name>A0A239BNP0_9ACTN</name>
<dbReference type="OrthoDB" id="495703at2"/>
<keyword evidence="3" id="KW-1185">Reference proteome</keyword>
<dbReference type="Pfam" id="PF13649">
    <property type="entry name" value="Methyltransf_25"/>
    <property type="match status" value="1"/>
</dbReference>
<dbReference type="AlphaFoldDB" id="A0A239BNP0"/>
<gene>
    <name evidence="2" type="ORF">SAMN05216252_10363</name>
</gene>
<dbReference type="InterPro" id="IPR041698">
    <property type="entry name" value="Methyltransf_25"/>
</dbReference>